<dbReference type="SUPFAM" id="SSF53098">
    <property type="entry name" value="Ribonuclease H-like"/>
    <property type="match status" value="1"/>
</dbReference>
<comment type="caution">
    <text evidence="1">The sequence shown here is derived from an EMBL/GenBank/DDBJ whole genome shotgun (WGS) entry which is preliminary data.</text>
</comment>
<dbReference type="AlphaFoldDB" id="A0AAV3RHI0"/>
<dbReference type="InterPro" id="IPR012337">
    <property type="entry name" value="RNaseH-like_sf"/>
</dbReference>
<dbReference type="InterPro" id="IPR036397">
    <property type="entry name" value="RNaseH_sf"/>
</dbReference>
<dbReference type="InterPro" id="IPR052160">
    <property type="entry name" value="Gypsy_RT_Integrase-like"/>
</dbReference>
<name>A0AAV3RHI0_LITER</name>
<dbReference type="Gene3D" id="3.30.420.10">
    <property type="entry name" value="Ribonuclease H-like superfamily/Ribonuclease H"/>
    <property type="match status" value="1"/>
</dbReference>
<reference evidence="1 2" key="1">
    <citation type="submission" date="2024-01" db="EMBL/GenBank/DDBJ databases">
        <title>The complete chloroplast genome sequence of Lithospermum erythrorhizon: insights into the phylogenetic relationship among Boraginaceae species and the maternal lineages of purple gromwells.</title>
        <authorList>
            <person name="Okada T."/>
            <person name="Watanabe K."/>
        </authorList>
    </citation>
    <scope>NUCLEOTIDE SEQUENCE [LARGE SCALE GENOMIC DNA]</scope>
</reference>
<dbReference type="PANTHER" id="PTHR47266">
    <property type="entry name" value="ENDONUCLEASE-RELATED"/>
    <property type="match status" value="1"/>
</dbReference>
<organism evidence="1 2">
    <name type="scientific">Lithospermum erythrorhizon</name>
    <name type="common">Purple gromwell</name>
    <name type="synonym">Lithospermum officinale var. erythrorhizon</name>
    <dbReference type="NCBI Taxonomy" id="34254"/>
    <lineage>
        <taxon>Eukaryota</taxon>
        <taxon>Viridiplantae</taxon>
        <taxon>Streptophyta</taxon>
        <taxon>Embryophyta</taxon>
        <taxon>Tracheophyta</taxon>
        <taxon>Spermatophyta</taxon>
        <taxon>Magnoliopsida</taxon>
        <taxon>eudicotyledons</taxon>
        <taxon>Gunneridae</taxon>
        <taxon>Pentapetalae</taxon>
        <taxon>asterids</taxon>
        <taxon>lamiids</taxon>
        <taxon>Boraginales</taxon>
        <taxon>Boraginaceae</taxon>
        <taxon>Boraginoideae</taxon>
        <taxon>Lithospermeae</taxon>
        <taxon>Lithospermum</taxon>
    </lineage>
</organism>
<dbReference type="EMBL" id="BAABME010009070">
    <property type="protein sequence ID" value="GAA0174423.1"/>
    <property type="molecule type" value="Genomic_DNA"/>
</dbReference>
<evidence type="ECO:0000313" key="1">
    <source>
        <dbReference type="EMBL" id="GAA0174423.1"/>
    </source>
</evidence>
<dbReference type="GO" id="GO:0003676">
    <property type="term" value="F:nucleic acid binding"/>
    <property type="evidence" value="ECO:0007669"/>
    <property type="project" value="InterPro"/>
</dbReference>
<accession>A0AAV3RHI0</accession>
<gene>
    <name evidence="1" type="ORF">LIER_27816</name>
</gene>
<evidence type="ECO:0008006" key="3">
    <source>
        <dbReference type="Google" id="ProtNLM"/>
    </source>
</evidence>
<dbReference type="Proteomes" id="UP001454036">
    <property type="component" value="Unassembled WGS sequence"/>
</dbReference>
<sequence>MYHANLIHQPLEPLHPMTAARPFDACGLDMVGPMSWSKQGYTYILATTDYFSKWAEAKPLMSAYSYAFSSRGKSYSSDSISISIASFIVWNFE</sequence>
<keyword evidence="2" id="KW-1185">Reference proteome</keyword>
<protein>
    <recommendedName>
        <fullName evidence="3">Retrotransposon Copia-like N-terminal domain-containing protein</fullName>
    </recommendedName>
</protein>
<proteinExistence type="predicted"/>
<evidence type="ECO:0000313" key="2">
    <source>
        <dbReference type="Proteomes" id="UP001454036"/>
    </source>
</evidence>